<dbReference type="EMBL" id="BTSY01000004">
    <property type="protein sequence ID" value="GMT25639.1"/>
    <property type="molecule type" value="Genomic_DNA"/>
</dbReference>
<evidence type="ECO:0000313" key="2">
    <source>
        <dbReference type="EMBL" id="GMT25639.1"/>
    </source>
</evidence>
<sequence length="113" mass="13420">GYVGGSRPNRYYTPSATRTAPRHATRKRRHEKVPEACIYRPRIPRRSAWHCLYCSDYGRIFHLPILTFLKIIQYLYICSFRHLCDRFLSGNFSFLRAFTHDSRLLAKLPEDLN</sequence>
<evidence type="ECO:0000256" key="1">
    <source>
        <dbReference type="SAM" id="MobiDB-lite"/>
    </source>
</evidence>
<feature type="non-terminal residue" evidence="2">
    <location>
        <position position="1"/>
    </location>
</feature>
<feature type="non-terminal residue" evidence="2">
    <location>
        <position position="113"/>
    </location>
</feature>
<proteinExistence type="predicted"/>
<keyword evidence="3" id="KW-1185">Reference proteome</keyword>
<organism evidence="2 3">
    <name type="scientific">Pristionchus fissidentatus</name>
    <dbReference type="NCBI Taxonomy" id="1538716"/>
    <lineage>
        <taxon>Eukaryota</taxon>
        <taxon>Metazoa</taxon>
        <taxon>Ecdysozoa</taxon>
        <taxon>Nematoda</taxon>
        <taxon>Chromadorea</taxon>
        <taxon>Rhabditida</taxon>
        <taxon>Rhabditina</taxon>
        <taxon>Diplogasteromorpha</taxon>
        <taxon>Diplogasteroidea</taxon>
        <taxon>Neodiplogasteridae</taxon>
        <taxon>Pristionchus</taxon>
    </lineage>
</organism>
<reference evidence="2" key="1">
    <citation type="submission" date="2023-10" db="EMBL/GenBank/DDBJ databases">
        <title>Genome assembly of Pristionchus species.</title>
        <authorList>
            <person name="Yoshida K."/>
            <person name="Sommer R.J."/>
        </authorList>
    </citation>
    <scope>NUCLEOTIDE SEQUENCE</scope>
    <source>
        <strain evidence="2">RS5133</strain>
    </source>
</reference>
<gene>
    <name evidence="2" type="ORF">PFISCL1PPCAC_16936</name>
</gene>
<accession>A0AAV5W161</accession>
<feature type="region of interest" description="Disordered" evidence="1">
    <location>
        <begin position="1"/>
        <end position="29"/>
    </location>
</feature>
<protein>
    <submittedName>
        <fullName evidence="2">Uncharacterized protein</fullName>
    </submittedName>
</protein>
<comment type="caution">
    <text evidence="2">The sequence shown here is derived from an EMBL/GenBank/DDBJ whole genome shotgun (WGS) entry which is preliminary data.</text>
</comment>
<feature type="compositionally biased region" description="Basic residues" evidence="1">
    <location>
        <begin position="20"/>
        <end position="29"/>
    </location>
</feature>
<evidence type="ECO:0000313" key="3">
    <source>
        <dbReference type="Proteomes" id="UP001432322"/>
    </source>
</evidence>
<dbReference type="AlphaFoldDB" id="A0AAV5W161"/>
<dbReference type="Proteomes" id="UP001432322">
    <property type="component" value="Unassembled WGS sequence"/>
</dbReference>
<name>A0AAV5W161_9BILA</name>